<keyword evidence="5" id="KW-1175">Viral attachment to host cell pilus</keyword>
<evidence type="ECO:0000256" key="1">
    <source>
        <dbReference type="ARBA" id="ARBA00004328"/>
    </source>
</evidence>
<evidence type="ECO:0000313" key="9">
    <source>
        <dbReference type="EMBL" id="UJQ85759.1"/>
    </source>
</evidence>
<dbReference type="InterPro" id="IPR005563">
    <property type="entry name" value="A_protein"/>
</dbReference>
<keyword evidence="6" id="KW-1160">Virus entry into host cell</keyword>
<evidence type="ECO:0000256" key="3">
    <source>
        <dbReference type="ARBA" id="ARBA00022804"/>
    </source>
</evidence>
<protein>
    <submittedName>
        <fullName evidence="9">Maturation protein</fullName>
    </submittedName>
</protein>
<evidence type="ECO:0000256" key="8">
    <source>
        <dbReference type="SAM" id="MobiDB-lite"/>
    </source>
</evidence>
<dbReference type="EMBL" id="MZ679772">
    <property type="protein sequence ID" value="UJQ85759.1"/>
    <property type="molecule type" value="Genomic_RNA"/>
</dbReference>
<keyword evidence="3" id="KW-1161">Viral attachment to host cell</keyword>
<keyword evidence="4" id="KW-0946">Virion</keyword>
<comment type="subcellular location">
    <subcellularLocation>
        <location evidence="1">Virion</location>
    </subcellularLocation>
</comment>
<dbReference type="Pfam" id="PF03863">
    <property type="entry name" value="Phage_mat-A"/>
    <property type="match status" value="1"/>
</dbReference>
<keyword evidence="10" id="KW-1185">Reference proteome</keyword>
<evidence type="ECO:0000256" key="6">
    <source>
        <dbReference type="ARBA" id="ARBA00023296"/>
    </source>
</evidence>
<evidence type="ECO:0000256" key="4">
    <source>
        <dbReference type="ARBA" id="ARBA00022844"/>
    </source>
</evidence>
<feature type="region of interest" description="Disordered" evidence="8">
    <location>
        <begin position="1"/>
        <end position="30"/>
    </location>
</feature>
<keyword evidence="2" id="KW-0945">Host-virus interaction</keyword>
<accession>A0ABY3SSV0</accession>
<organism evidence="9 10">
    <name type="scientific">Leviviridae sp</name>
    <dbReference type="NCBI Taxonomy" id="2027243"/>
    <lineage>
        <taxon>Viruses</taxon>
        <taxon>Riboviria</taxon>
        <taxon>Orthornavirae</taxon>
        <taxon>Lenarviricota</taxon>
        <taxon>Leviviricetes</taxon>
        <taxon>Norzivirales</taxon>
        <taxon>Fiersviridae</taxon>
    </lineage>
</organism>
<evidence type="ECO:0000256" key="7">
    <source>
        <dbReference type="ARBA" id="ARBA00035110"/>
    </source>
</evidence>
<comment type="similarity">
    <text evidence="7">Belongs to the Leviviricetes maturation protein family.</text>
</comment>
<proteinExistence type="inferred from homology"/>
<sequence>MTARTRSRSQTSIGSQKIAPSGANPSYTNTSYSETCNDVIHDYPRDHTLTLDKTIRDVQPFSGDTKTSPTDSTYGHSYSNYWPTYPRTTAVNHLAVSGVPSNNEVAIDTVNRSNPSNPVVDLPLSFYELKDLPMLVMQVHRNLRAFRGPNGNSQAAIRWTQEVAGNILAFEFGIKPLISDIQKLVRFQTEVAKRVSLLDKLYNKGGLRYKSRPSNHSSYSRTSVTADSSAGIVPCTVDTITTVSKWGSTRWSPDPSAPRPATQDDLLALATKAAYAREITLDSLWNAMPYSWMVDWFSNMGDYINSHRNTVPAVHSSACVMTHTKTTMTGKCNRASYSNLKGGDFTLTRETKSRAVMPFLLPEAHIPFLNERQVSILGSLAVTRIPRNLF</sequence>
<reference evidence="9" key="1">
    <citation type="submission" date="2021-05" db="EMBL/GenBank/DDBJ databases">
        <authorList>
            <person name="Chen Y.-M."/>
            <person name="Zhang Y.-Z."/>
        </authorList>
    </citation>
    <scope>NUCLEOTIDE SEQUENCE</scope>
    <source>
        <strain evidence="9">R30-k141_575430</strain>
    </source>
</reference>
<evidence type="ECO:0000256" key="2">
    <source>
        <dbReference type="ARBA" id="ARBA00022581"/>
    </source>
</evidence>
<evidence type="ECO:0000313" key="10">
    <source>
        <dbReference type="Proteomes" id="UP001057789"/>
    </source>
</evidence>
<dbReference type="Proteomes" id="UP001057789">
    <property type="component" value="Segment"/>
</dbReference>
<name>A0ABY3SSV0_9VIRU</name>
<evidence type="ECO:0000256" key="5">
    <source>
        <dbReference type="ARBA" id="ARBA00023104"/>
    </source>
</evidence>
<reference evidence="9" key="2">
    <citation type="journal article" date="2022" name="Nat. Microbiol.">
        <title>RNA viromes from terrestrial sites across China expand environmental viral diversity.</title>
        <authorList>
            <person name="Chiapello M."/>
            <person name="Rodriguez-Romero J."/>
            <person name="Ayllon M.A."/>
            <person name="Turina M."/>
        </authorList>
    </citation>
    <scope>NUCLEOTIDE SEQUENCE</scope>
    <source>
        <strain evidence="9">R30-k141_575430</strain>
    </source>
</reference>